<evidence type="ECO:0000256" key="2">
    <source>
        <dbReference type="ARBA" id="ARBA00006434"/>
    </source>
</evidence>
<dbReference type="STRING" id="390241.SAMN04488023_10331"/>
<keyword evidence="3 7" id="KW-0812">Transmembrane</keyword>
<dbReference type="PANTHER" id="PTHR11819:SF195">
    <property type="entry name" value="SODIUM_GLUCOSE COTRANSPORTER 4"/>
    <property type="match status" value="1"/>
</dbReference>
<dbReference type="PANTHER" id="PTHR11819">
    <property type="entry name" value="SOLUTE CARRIER FAMILY 5"/>
    <property type="match status" value="1"/>
</dbReference>
<dbReference type="RefSeq" id="WP_090881307.1">
    <property type="nucleotide sequence ID" value="NZ_FOGG01000003.1"/>
</dbReference>
<evidence type="ECO:0000256" key="1">
    <source>
        <dbReference type="ARBA" id="ARBA00004141"/>
    </source>
</evidence>
<dbReference type="PROSITE" id="PS50283">
    <property type="entry name" value="NA_SOLUT_SYMP_3"/>
    <property type="match status" value="1"/>
</dbReference>
<name>A0A1H9KKI9_9SPHI</name>
<dbReference type="Gene3D" id="1.20.1730.10">
    <property type="entry name" value="Sodium/glucose cotransporter"/>
    <property type="match status" value="1"/>
</dbReference>
<accession>A0A1H9KKI9</accession>
<keyword evidence="4 7" id="KW-1133">Transmembrane helix</keyword>
<dbReference type="GO" id="GO:0005412">
    <property type="term" value="F:D-glucose:sodium symporter activity"/>
    <property type="evidence" value="ECO:0007669"/>
    <property type="project" value="TreeGrafter"/>
</dbReference>
<feature type="transmembrane region" description="Helical" evidence="7">
    <location>
        <begin position="87"/>
        <end position="106"/>
    </location>
</feature>
<organism evidence="8 9">
    <name type="scientific">Pedobacter rhizosphaerae</name>
    <dbReference type="NCBI Taxonomy" id="390241"/>
    <lineage>
        <taxon>Bacteria</taxon>
        <taxon>Pseudomonadati</taxon>
        <taxon>Bacteroidota</taxon>
        <taxon>Sphingobacteriia</taxon>
        <taxon>Sphingobacteriales</taxon>
        <taxon>Sphingobacteriaceae</taxon>
        <taxon>Pedobacter</taxon>
    </lineage>
</organism>
<feature type="transmembrane region" description="Helical" evidence="7">
    <location>
        <begin position="320"/>
        <end position="349"/>
    </location>
</feature>
<feature type="transmembrane region" description="Helical" evidence="7">
    <location>
        <begin position="370"/>
        <end position="389"/>
    </location>
</feature>
<evidence type="ECO:0000256" key="5">
    <source>
        <dbReference type="ARBA" id="ARBA00023136"/>
    </source>
</evidence>
<evidence type="ECO:0000256" key="4">
    <source>
        <dbReference type="ARBA" id="ARBA00022989"/>
    </source>
</evidence>
<feature type="transmembrane region" description="Helical" evidence="7">
    <location>
        <begin position="235"/>
        <end position="254"/>
    </location>
</feature>
<keyword evidence="5 7" id="KW-0472">Membrane</keyword>
<evidence type="ECO:0000256" key="7">
    <source>
        <dbReference type="SAM" id="Phobius"/>
    </source>
</evidence>
<evidence type="ECO:0000256" key="3">
    <source>
        <dbReference type="ARBA" id="ARBA00022692"/>
    </source>
</evidence>
<dbReference type="OrthoDB" id="9814523at2"/>
<feature type="transmembrane region" description="Helical" evidence="7">
    <location>
        <begin position="429"/>
        <end position="451"/>
    </location>
</feature>
<feature type="transmembrane region" description="Helical" evidence="7">
    <location>
        <begin position="127"/>
        <end position="152"/>
    </location>
</feature>
<comment type="similarity">
    <text evidence="2 6">Belongs to the sodium:solute symporter (SSF) (TC 2.A.21) family.</text>
</comment>
<dbReference type="InterPro" id="IPR001734">
    <property type="entry name" value="Na/solute_symporter"/>
</dbReference>
<feature type="transmembrane region" description="Helical" evidence="7">
    <location>
        <begin position="275"/>
        <end position="300"/>
    </location>
</feature>
<sequence length="529" mass="58420">MGNIIERLTSLDYLIVAAYVIILVFIGYKASFSKGEKKDENLFLANKSLGWASIGFNMWGTNVGPSMLLAFASIGYTTGIVAVNFDWYAFIFLFLLAIVFAPKYLAAKVSTMPEFMGNRYGDSTQNILAWYALVKILISWLSLGLFAGGFLVRQILGIPMWQSVTVLVAFAGLFTFFGGLKAIAKVNVFQMILLIAVSLSLTILGLYKVGGIAELYQKTPSHFWNLVQPASDPKYPWYAILLGYPVAAVAFFCTDQSMVQSVLGAKNLKQGQLGVSFIGWLKILSLPLFILTGILCYVLFPNLKDPNEAYMTMVTNLFPPGMNGLVIVVLIAVLVGTIGSSLNSLSTVFTMDVYVKKFNPTASNEQIVKVGRLAVVAGCIFAVIVVLAIDNIKGLNLFDVFQSVLGFIAPPLSVVFLLTVFWKKTTRKAVNFTLSIGSIFSLGVGITYLWILPPDKFGFWPHYLILSFLIFMVLLFLAVVISILDRSPSVYQVNESHQANIEKPDRTVWISWIALAIVMVLLYIFFNGH</sequence>
<dbReference type="EMBL" id="FOGG01000003">
    <property type="protein sequence ID" value="SEQ99383.1"/>
    <property type="molecule type" value="Genomic_DNA"/>
</dbReference>
<dbReference type="AlphaFoldDB" id="A0A1H9KKI9"/>
<evidence type="ECO:0000313" key="9">
    <source>
        <dbReference type="Proteomes" id="UP000199572"/>
    </source>
</evidence>
<feature type="transmembrane region" description="Helical" evidence="7">
    <location>
        <begin position="192"/>
        <end position="215"/>
    </location>
</feature>
<feature type="transmembrane region" description="Helical" evidence="7">
    <location>
        <begin position="463"/>
        <end position="485"/>
    </location>
</feature>
<feature type="transmembrane region" description="Helical" evidence="7">
    <location>
        <begin position="12"/>
        <end position="28"/>
    </location>
</feature>
<reference evidence="8 9" key="1">
    <citation type="submission" date="2016-10" db="EMBL/GenBank/DDBJ databases">
        <authorList>
            <person name="de Groot N.N."/>
        </authorList>
    </citation>
    <scope>NUCLEOTIDE SEQUENCE [LARGE SCALE GENOMIC DNA]</scope>
    <source>
        <strain evidence="8 9">DSM 18610</strain>
    </source>
</reference>
<comment type="subcellular location">
    <subcellularLocation>
        <location evidence="1">Membrane</location>
        <topology evidence="1">Multi-pass membrane protein</topology>
    </subcellularLocation>
</comment>
<dbReference type="InterPro" id="IPR038377">
    <property type="entry name" value="Na/Glc_symporter_sf"/>
</dbReference>
<dbReference type="Pfam" id="PF00474">
    <property type="entry name" value="SSF"/>
    <property type="match status" value="1"/>
</dbReference>
<dbReference type="Proteomes" id="UP000199572">
    <property type="component" value="Unassembled WGS sequence"/>
</dbReference>
<evidence type="ECO:0000313" key="8">
    <source>
        <dbReference type="EMBL" id="SEQ99383.1"/>
    </source>
</evidence>
<protein>
    <submittedName>
        <fullName evidence="8">Solute:Na+ symporter, SSS family</fullName>
    </submittedName>
</protein>
<keyword evidence="9" id="KW-1185">Reference proteome</keyword>
<dbReference type="GO" id="GO:0005886">
    <property type="term" value="C:plasma membrane"/>
    <property type="evidence" value="ECO:0007669"/>
    <property type="project" value="TreeGrafter"/>
</dbReference>
<feature type="transmembrane region" description="Helical" evidence="7">
    <location>
        <begin position="506"/>
        <end position="526"/>
    </location>
</feature>
<dbReference type="NCBIfam" id="TIGR00813">
    <property type="entry name" value="sss"/>
    <property type="match status" value="1"/>
</dbReference>
<feature type="transmembrane region" description="Helical" evidence="7">
    <location>
        <begin position="49"/>
        <end position="75"/>
    </location>
</feature>
<proteinExistence type="inferred from homology"/>
<evidence type="ECO:0000256" key="6">
    <source>
        <dbReference type="RuleBase" id="RU362091"/>
    </source>
</evidence>
<feature type="transmembrane region" description="Helical" evidence="7">
    <location>
        <begin position="401"/>
        <end position="422"/>
    </location>
</feature>
<gene>
    <name evidence="8" type="ORF">SAMN04488023_10331</name>
</gene>
<feature type="transmembrane region" description="Helical" evidence="7">
    <location>
        <begin position="158"/>
        <end position="180"/>
    </location>
</feature>